<dbReference type="PROSITE" id="PS50088">
    <property type="entry name" value="ANK_REPEAT"/>
    <property type="match status" value="1"/>
</dbReference>
<dbReference type="SMART" id="SM00248">
    <property type="entry name" value="ANK"/>
    <property type="match status" value="2"/>
</dbReference>
<protein>
    <submittedName>
        <fullName evidence="2">Uncharacterized protein</fullName>
    </submittedName>
</protein>
<dbReference type="SUPFAM" id="SSF48403">
    <property type="entry name" value="Ankyrin repeat"/>
    <property type="match status" value="1"/>
</dbReference>
<evidence type="ECO:0000313" key="3">
    <source>
        <dbReference type="Proteomes" id="UP000469452"/>
    </source>
</evidence>
<name>A0A6A5AD50_APHAT</name>
<comment type="caution">
    <text evidence="2">The sequence shown here is derived from an EMBL/GenBank/DDBJ whole genome shotgun (WGS) entry which is preliminary data.</text>
</comment>
<dbReference type="Pfam" id="PF12796">
    <property type="entry name" value="Ank_2"/>
    <property type="match status" value="1"/>
</dbReference>
<keyword evidence="1" id="KW-0040">ANK repeat</keyword>
<reference evidence="2 3" key="1">
    <citation type="submission" date="2019-06" db="EMBL/GenBank/DDBJ databases">
        <title>Genomics analysis of Aphanomyces spp. identifies a new class of oomycete effector associated with host adaptation.</title>
        <authorList>
            <person name="Gaulin E."/>
        </authorList>
    </citation>
    <scope>NUCLEOTIDE SEQUENCE [LARGE SCALE GENOMIC DNA]</scope>
    <source>
        <strain evidence="2 3">E</strain>
    </source>
</reference>
<organism evidence="2 3">
    <name type="scientific">Aphanomyces astaci</name>
    <name type="common">Crayfish plague agent</name>
    <dbReference type="NCBI Taxonomy" id="112090"/>
    <lineage>
        <taxon>Eukaryota</taxon>
        <taxon>Sar</taxon>
        <taxon>Stramenopiles</taxon>
        <taxon>Oomycota</taxon>
        <taxon>Saprolegniomycetes</taxon>
        <taxon>Saprolegniales</taxon>
        <taxon>Verrucalvaceae</taxon>
        <taxon>Aphanomyces</taxon>
    </lineage>
</organism>
<feature type="repeat" description="ANK" evidence="1">
    <location>
        <begin position="54"/>
        <end position="86"/>
    </location>
</feature>
<dbReference type="VEuPathDB" id="FungiDB:H257_05314"/>
<dbReference type="Proteomes" id="UP000469452">
    <property type="component" value="Unassembled WGS sequence"/>
</dbReference>
<dbReference type="PROSITE" id="PS50297">
    <property type="entry name" value="ANK_REP_REGION"/>
    <property type="match status" value="1"/>
</dbReference>
<dbReference type="InterPro" id="IPR002110">
    <property type="entry name" value="Ankyrin_rpt"/>
</dbReference>
<proteinExistence type="predicted"/>
<evidence type="ECO:0000313" key="2">
    <source>
        <dbReference type="EMBL" id="KAF0733693.1"/>
    </source>
</evidence>
<evidence type="ECO:0000256" key="1">
    <source>
        <dbReference type="PROSITE-ProRule" id="PRU00023"/>
    </source>
</evidence>
<dbReference type="Gene3D" id="1.25.40.20">
    <property type="entry name" value="Ankyrin repeat-containing domain"/>
    <property type="match status" value="1"/>
</dbReference>
<dbReference type="InterPro" id="IPR036770">
    <property type="entry name" value="Ankyrin_rpt-contain_sf"/>
</dbReference>
<accession>A0A6A5AD50</accession>
<gene>
    <name evidence="2" type="ORF">AaE_009177</name>
</gene>
<feature type="non-terminal residue" evidence="2">
    <location>
        <position position="159"/>
    </location>
</feature>
<sequence>MPLHLKTIRKRMQEPTSLQMQIDDFIESAGEGLDDRVDQYVRAGLPIDRTHTVLGYTALHAAANQPDGRVMARLLRAGANVNATAMVLQLGLFVVVVLTKTVQNHQGTALHAAVLYNNQSGVEKLLQHQAHRLARAQGDVVPADIAMEYGRRTIHNILK</sequence>
<dbReference type="EMBL" id="VJMI01015037">
    <property type="protein sequence ID" value="KAF0733693.1"/>
    <property type="molecule type" value="Genomic_DNA"/>
</dbReference>
<dbReference type="AlphaFoldDB" id="A0A6A5AD50"/>